<proteinExistence type="predicted"/>
<protein>
    <submittedName>
        <fullName evidence="1">Uncharacterized protein</fullName>
    </submittedName>
</protein>
<dbReference type="PANTHER" id="PTHR47326:SF1">
    <property type="entry name" value="HTH PSQ-TYPE DOMAIN-CONTAINING PROTEIN"/>
    <property type="match status" value="1"/>
</dbReference>
<organism evidence="1 2">
    <name type="scientific">Ooceraea biroi</name>
    <name type="common">Clonal raider ant</name>
    <name type="synonym">Cerapachys biroi</name>
    <dbReference type="NCBI Taxonomy" id="2015173"/>
    <lineage>
        <taxon>Eukaryota</taxon>
        <taxon>Metazoa</taxon>
        <taxon>Ecdysozoa</taxon>
        <taxon>Arthropoda</taxon>
        <taxon>Hexapoda</taxon>
        <taxon>Insecta</taxon>
        <taxon>Pterygota</taxon>
        <taxon>Neoptera</taxon>
        <taxon>Endopterygota</taxon>
        <taxon>Hymenoptera</taxon>
        <taxon>Apocrita</taxon>
        <taxon>Aculeata</taxon>
        <taxon>Formicoidea</taxon>
        <taxon>Formicidae</taxon>
        <taxon>Dorylinae</taxon>
        <taxon>Ooceraea</taxon>
    </lineage>
</organism>
<accession>A0A026W6X8</accession>
<gene>
    <name evidence="1" type="ORF">X777_09164</name>
</gene>
<dbReference type="InterPro" id="IPR036397">
    <property type="entry name" value="RNaseH_sf"/>
</dbReference>
<keyword evidence="2" id="KW-1185">Reference proteome</keyword>
<dbReference type="PANTHER" id="PTHR47326">
    <property type="entry name" value="TRANSPOSABLE ELEMENT TC3 TRANSPOSASE-LIKE PROTEIN"/>
    <property type="match status" value="1"/>
</dbReference>
<dbReference type="Proteomes" id="UP000053097">
    <property type="component" value="Unassembled WGS sequence"/>
</dbReference>
<dbReference type="EMBL" id="KK107366">
    <property type="protein sequence ID" value="EZA51862.1"/>
    <property type="molecule type" value="Genomic_DNA"/>
</dbReference>
<evidence type="ECO:0000313" key="1">
    <source>
        <dbReference type="EMBL" id="EZA51862.1"/>
    </source>
</evidence>
<name>A0A026W6X8_OOCBI</name>
<dbReference type="AlphaFoldDB" id="A0A026W6X8"/>
<dbReference type="Gene3D" id="3.30.420.10">
    <property type="entry name" value="Ribonuclease H-like superfamily/Ribonuclease H"/>
    <property type="match status" value="1"/>
</dbReference>
<evidence type="ECO:0000313" key="2">
    <source>
        <dbReference type="Proteomes" id="UP000053097"/>
    </source>
</evidence>
<reference evidence="1 2" key="1">
    <citation type="journal article" date="2014" name="Curr. Biol.">
        <title>The genome of the clonal raider ant Cerapachys biroi.</title>
        <authorList>
            <person name="Oxley P.R."/>
            <person name="Ji L."/>
            <person name="Fetter-Pruneda I."/>
            <person name="McKenzie S.K."/>
            <person name="Li C."/>
            <person name="Hu H."/>
            <person name="Zhang G."/>
            <person name="Kronauer D.J."/>
        </authorList>
    </citation>
    <scope>NUCLEOTIDE SEQUENCE [LARGE SCALE GENOMIC DNA]</scope>
</reference>
<sequence>MWCPAHCGRTTRAWLDRHYPRRWIGRGGVVSWPPRSPDLTPVDFFVWGALKQEVYSLPVTSREQLRDRIVAAVHQISPISVWLQHELSVLDAMLASQQEANILNNSYIYIKQVTT</sequence>
<dbReference type="STRING" id="2015173.A0A026W6X8"/>
<dbReference type="GO" id="GO:0003676">
    <property type="term" value="F:nucleic acid binding"/>
    <property type="evidence" value="ECO:0007669"/>
    <property type="project" value="InterPro"/>
</dbReference>